<dbReference type="SUPFAM" id="SSF52200">
    <property type="entry name" value="Toll/Interleukin receptor TIR domain"/>
    <property type="match status" value="1"/>
</dbReference>
<dbReference type="InterPro" id="IPR000157">
    <property type="entry name" value="TIR_dom"/>
</dbReference>
<name>A0A445DYK7_ARAHY</name>
<organism evidence="6 7">
    <name type="scientific">Arachis hypogaea</name>
    <name type="common">Peanut</name>
    <dbReference type="NCBI Taxonomy" id="3818"/>
    <lineage>
        <taxon>Eukaryota</taxon>
        <taxon>Viridiplantae</taxon>
        <taxon>Streptophyta</taxon>
        <taxon>Embryophyta</taxon>
        <taxon>Tracheophyta</taxon>
        <taxon>Spermatophyta</taxon>
        <taxon>Magnoliopsida</taxon>
        <taxon>eudicotyledons</taxon>
        <taxon>Gunneridae</taxon>
        <taxon>Pentapetalae</taxon>
        <taxon>rosids</taxon>
        <taxon>fabids</taxon>
        <taxon>Fabales</taxon>
        <taxon>Fabaceae</taxon>
        <taxon>Papilionoideae</taxon>
        <taxon>50 kb inversion clade</taxon>
        <taxon>dalbergioids sensu lato</taxon>
        <taxon>Dalbergieae</taxon>
        <taxon>Pterocarpus clade</taxon>
        <taxon>Arachis</taxon>
    </lineage>
</organism>
<evidence type="ECO:0000313" key="7">
    <source>
        <dbReference type="Proteomes" id="UP000289738"/>
    </source>
</evidence>
<gene>
    <name evidence="6" type="ORF">Ahy_A03g014698</name>
</gene>
<keyword evidence="7" id="KW-1185">Reference proteome</keyword>
<accession>A0A445DYK7</accession>
<sequence length="71" mass="8438">MADHDEESCSSYFIYDVFLSFRGFTRYGFTDRLYHALCERGITTFRDDENLRVGDTLLEAIERSKYHLTEN</sequence>
<proteinExistence type="predicted"/>
<dbReference type="GO" id="GO:0007165">
    <property type="term" value="P:signal transduction"/>
    <property type="evidence" value="ECO:0007669"/>
    <property type="project" value="InterPro"/>
</dbReference>
<dbReference type="Gene3D" id="3.40.50.10140">
    <property type="entry name" value="Toll/interleukin-1 receptor homology (TIR) domain"/>
    <property type="match status" value="1"/>
</dbReference>
<evidence type="ECO:0000259" key="5">
    <source>
        <dbReference type="PROSITE" id="PS50104"/>
    </source>
</evidence>
<evidence type="ECO:0000256" key="2">
    <source>
        <dbReference type="ARBA" id="ARBA00022801"/>
    </source>
</evidence>
<dbReference type="PANTHER" id="PTHR32009">
    <property type="entry name" value="TMV RESISTANCE PROTEIN N-LIKE"/>
    <property type="match status" value="1"/>
</dbReference>
<dbReference type="Pfam" id="PF01582">
    <property type="entry name" value="TIR"/>
    <property type="match status" value="1"/>
</dbReference>
<keyword evidence="2" id="KW-0378">Hydrolase</keyword>
<protein>
    <recommendedName>
        <fullName evidence="1">ADP-ribosyl cyclase/cyclic ADP-ribose hydrolase</fullName>
        <ecNumber evidence="1">3.2.2.6</ecNumber>
    </recommendedName>
</protein>
<dbReference type="PANTHER" id="PTHR32009:SF39">
    <property type="entry name" value="TIR DOMAIN-CONTAINING PROTEIN"/>
    <property type="match status" value="1"/>
</dbReference>
<reference evidence="6 7" key="1">
    <citation type="submission" date="2019-01" db="EMBL/GenBank/DDBJ databases">
        <title>Sequencing of cultivated peanut Arachis hypogaea provides insights into genome evolution and oil improvement.</title>
        <authorList>
            <person name="Chen X."/>
        </authorList>
    </citation>
    <scope>NUCLEOTIDE SEQUENCE [LARGE SCALE GENOMIC DNA]</scope>
    <source>
        <strain evidence="7">cv. Fuhuasheng</strain>
        <tissue evidence="6">Leaves</tissue>
    </source>
</reference>
<dbReference type="Proteomes" id="UP000289738">
    <property type="component" value="Chromosome A03"/>
</dbReference>
<dbReference type="InterPro" id="IPR035897">
    <property type="entry name" value="Toll_tir_struct_dom_sf"/>
</dbReference>
<dbReference type="EC" id="3.2.2.6" evidence="1"/>
<evidence type="ECO:0000256" key="1">
    <source>
        <dbReference type="ARBA" id="ARBA00011982"/>
    </source>
</evidence>
<comment type="caution">
    <text evidence="6">The sequence shown here is derived from an EMBL/GenBank/DDBJ whole genome shotgun (WGS) entry which is preliminary data.</text>
</comment>
<evidence type="ECO:0000256" key="3">
    <source>
        <dbReference type="ARBA" id="ARBA00023027"/>
    </source>
</evidence>
<dbReference type="AlphaFoldDB" id="A0A445DYK7"/>
<evidence type="ECO:0000313" key="6">
    <source>
        <dbReference type="EMBL" id="RYR68219.1"/>
    </source>
</evidence>
<dbReference type="STRING" id="3818.A0A445DYK7"/>
<dbReference type="EMBL" id="SDMP01000003">
    <property type="protein sequence ID" value="RYR68219.1"/>
    <property type="molecule type" value="Genomic_DNA"/>
</dbReference>
<dbReference type="GO" id="GO:0061809">
    <property type="term" value="F:NAD+ nucleosidase activity, cyclic ADP-ribose generating"/>
    <property type="evidence" value="ECO:0007669"/>
    <property type="project" value="UniProtKB-EC"/>
</dbReference>
<comment type="catalytic activity">
    <reaction evidence="4">
        <text>NAD(+) + H2O = ADP-D-ribose + nicotinamide + H(+)</text>
        <dbReference type="Rhea" id="RHEA:16301"/>
        <dbReference type="ChEBI" id="CHEBI:15377"/>
        <dbReference type="ChEBI" id="CHEBI:15378"/>
        <dbReference type="ChEBI" id="CHEBI:17154"/>
        <dbReference type="ChEBI" id="CHEBI:57540"/>
        <dbReference type="ChEBI" id="CHEBI:57967"/>
        <dbReference type="EC" id="3.2.2.6"/>
    </reaction>
    <physiologicalReaction direction="left-to-right" evidence="4">
        <dbReference type="Rhea" id="RHEA:16302"/>
    </physiologicalReaction>
</comment>
<keyword evidence="3" id="KW-0520">NAD</keyword>
<evidence type="ECO:0000256" key="4">
    <source>
        <dbReference type="ARBA" id="ARBA00047304"/>
    </source>
</evidence>
<feature type="domain" description="TIR" evidence="5">
    <location>
        <begin position="13"/>
        <end position="71"/>
    </location>
</feature>
<dbReference type="PROSITE" id="PS50104">
    <property type="entry name" value="TIR"/>
    <property type="match status" value="1"/>
</dbReference>